<dbReference type="EMBL" id="KN880442">
    <property type="protein sequence ID" value="KIY72627.1"/>
    <property type="molecule type" value="Genomic_DNA"/>
</dbReference>
<dbReference type="Proteomes" id="UP000054007">
    <property type="component" value="Unassembled WGS sequence"/>
</dbReference>
<sequence>MQQPFESEFLMDSIPRKRRRCNESEQPQFWRAYMRPRLSTLSSLSDALIDREAHLEQSNNASIILNRLHQKELEDLRCEMDELRTAMDELCIAMHAFRYSALRQGSPLPLGLQSDQIEAFYQSSLAQFSSNHPLRPTVEALCVPTASTSTHVTRIFLDIPGWNAHHP</sequence>
<accession>A0A0D7BQA4</accession>
<evidence type="ECO:0000256" key="1">
    <source>
        <dbReference type="SAM" id="Coils"/>
    </source>
</evidence>
<reference evidence="2 3" key="1">
    <citation type="journal article" date="2015" name="Fungal Genet. Biol.">
        <title>Evolution of novel wood decay mechanisms in Agaricales revealed by the genome sequences of Fistulina hepatica and Cylindrobasidium torrendii.</title>
        <authorList>
            <person name="Floudas D."/>
            <person name="Held B.W."/>
            <person name="Riley R."/>
            <person name="Nagy L.G."/>
            <person name="Koehler G."/>
            <person name="Ransdell A.S."/>
            <person name="Younus H."/>
            <person name="Chow J."/>
            <person name="Chiniquy J."/>
            <person name="Lipzen A."/>
            <person name="Tritt A."/>
            <person name="Sun H."/>
            <person name="Haridas S."/>
            <person name="LaButti K."/>
            <person name="Ohm R.A."/>
            <person name="Kues U."/>
            <person name="Blanchette R.A."/>
            <person name="Grigoriev I.V."/>
            <person name="Minto R.E."/>
            <person name="Hibbett D.S."/>
        </authorList>
    </citation>
    <scope>NUCLEOTIDE SEQUENCE [LARGE SCALE GENOMIC DNA]</scope>
    <source>
        <strain evidence="2 3">FP15055 ss-10</strain>
    </source>
</reference>
<name>A0A0D7BQA4_9AGAR</name>
<evidence type="ECO:0000313" key="3">
    <source>
        <dbReference type="Proteomes" id="UP000054007"/>
    </source>
</evidence>
<keyword evidence="1" id="KW-0175">Coiled coil</keyword>
<protein>
    <submittedName>
        <fullName evidence="2">Uncharacterized protein</fullName>
    </submittedName>
</protein>
<evidence type="ECO:0000313" key="2">
    <source>
        <dbReference type="EMBL" id="KIY72627.1"/>
    </source>
</evidence>
<feature type="coiled-coil region" evidence="1">
    <location>
        <begin position="66"/>
        <end position="93"/>
    </location>
</feature>
<organism evidence="2 3">
    <name type="scientific">Cylindrobasidium torrendii FP15055 ss-10</name>
    <dbReference type="NCBI Taxonomy" id="1314674"/>
    <lineage>
        <taxon>Eukaryota</taxon>
        <taxon>Fungi</taxon>
        <taxon>Dikarya</taxon>
        <taxon>Basidiomycota</taxon>
        <taxon>Agaricomycotina</taxon>
        <taxon>Agaricomycetes</taxon>
        <taxon>Agaricomycetidae</taxon>
        <taxon>Agaricales</taxon>
        <taxon>Marasmiineae</taxon>
        <taxon>Physalacriaceae</taxon>
        <taxon>Cylindrobasidium</taxon>
    </lineage>
</organism>
<keyword evidence="3" id="KW-1185">Reference proteome</keyword>
<gene>
    <name evidence="2" type="ORF">CYLTODRAFT_29174</name>
</gene>
<proteinExistence type="predicted"/>
<dbReference type="AlphaFoldDB" id="A0A0D7BQA4"/>